<reference evidence="1" key="1">
    <citation type="submission" date="2023-03" db="EMBL/GenBank/DDBJ databases">
        <title>Massive genome expansion in bonnet fungi (Mycena s.s.) driven by repeated elements and novel gene families across ecological guilds.</title>
        <authorList>
            <consortium name="Lawrence Berkeley National Laboratory"/>
            <person name="Harder C.B."/>
            <person name="Miyauchi S."/>
            <person name="Viragh M."/>
            <person name="Kuo A."/>
            <person name="Thoen E."/>
            <person name="Andreopoulos B."/>
            <person name="Lu D."/>
            <person name="Skrede I."/>
            <person name="Drula E."/>
            <person name="Henrissat B."/>
            <person name="Morin E."/>
            <person name="Kohler A."/>
            <person name="Barry K."/>
            <person name="LaButti K."/>
            <person name="Morin E."/>
            <person name="Salamov A."/>
            <person name="Lipzen A."/>
            <person name="Mereny Z."/>
            <person name="Hegedus B."/>
            <person name="Baldrian P."/>
            <person name="Stursova M."/>
            <person name="Weitz H."/>
            <person name="Taylor A."/>
            <person name="Grigoriev I.V."/>
            <person name="Nagy L.G."/>
            <person name="Martin F."/>
            <person name="Kauserud H."/>
        </authorList>
    </citation>
    <scope>NUCLEOTIDE SEQUENCE</scope>
    <source>
        <strain evidence="1">CBHHK200</strain>
    </source>
</reference>
<evidence type="ECO:0000313" key="2">
    <source>
        <dbReference type="Proteomes" id="UP001218188"/>
    </source>
</evidence>
<name>A0AAD6SJ65_9AGAR</name>
<proteinExistence type="predicted"/>
<dbReference type="AlphaFoldDB" id="A0AAD6SJ65"/>
<protein>
    <submittedName>
        <fullName evidence="1">Uncharacterized protein</fullName>
    </submittedName>
</protein>
<evidence type="ECO:0000313" key="1">
    <source>
        <dbReference type="EMBL" id="KAJ7028981.1"/>
    </source>
</evidence>
<sequence>MEIVKGNQYFGLNCLQEQRWIITYAADVVREVLESTEQKGVRRVWVVKFSRRENASPEVHGKQIPYNFATMREGGPSKSYEDRFMESKNEYRKIGGTGLKTWRPISGTLRTQRPDPGPKYVLAVVVVADLEVDVWLRSLNPVVLVGGCEFISVVGKGLFRIPGP</sequence>
<dbReference type="Proteomes" id="UP001218188">
    <property type="component" value="Unassembled WGS sequence"/>
</dbReference>
<accession>A0AAD6SJ65</accession>
<comment type="caution">
    <text evidence="1">The sequence shown here is derived from an EMBL/GenBank/DDBJ whole genome shotgun (WGS) entry which is preliminary data.</text>
</comment>
<keyword evidence="2" id="KW-1185">Reference proteome</keyword>
<gene>
    <name evidence="1" type="ORF">C8F04DRAFT_1188083</name>
</gene>
<organism evidence="1 2">
    <name type="scientific">Mycena alexandri</name>
    <dbReference type="NCBI Taxonomy" id="1745969"/>
    <lineage>
        <taxon>Eukaryota</taxon>
        <taxon>Fungi</taxon>
        <taxon>Dikarya</taxon>
        <taxon>Basidiomycota</taxon>
        <taxon>Agaricomycotina</taxon>
        <taxon>Agaricomycetes</taxon>
        <taxon>Agaricomycetidae</taxon>
        <taxon>Agaricales</taxon>
        <taxon>Marasmiineae</taxon>
        <taxon>Mycenaceae</taxon>
        <taxon>Mycena</taxon>
    </lineage>
</organism>
<dbReference type="EMBL" id="JARJCM010000106">
    <property type="protein sequence ID" value="KAJ7028981.1"/>
    <property type="molecule type" value="Genomic_DNA"/>
</dbReference>